<evidence type="ECO:0000313" key="4">
    <source>
        <dbReference type="EMBL" id="GMN67908.1"/>
    </source>
</evidence>
<dbReference type="EMBL" id="BTGU01000516">
    <property type="protein sequence ID" value="GMN67890.1"/>
    <property type="molecule type" value="Genomic_DNA"/>
</dbReference>
<proteinExistence type="predicted"/>
<accession>A0AA88J8D1</accession>
<reference evidence="4" key="1">
    <citation type="submission" date="2023-07" db="EMBL/GenBank/DDBJ databases">
        <title>draft genome sequence of fig (Ficus carica).</title>
        <authorList>
            <person name="Takahashi T."/>
            <person name="Nishimura K."/>
        </authorList>
    </citation>
    <scope>NUCLEOTIDE SEQUENCE</scope>
</reference>
<evidence type="ECO:0000313" key="5">
    <source>
        <dbReference type="Proteomes" id="UP001187192"/>
    </source>
</evidence>
<evidence type="ECO:0000313" key="1">
    <source>
        <dbReference type="EMBL" id="GMN67873.1"/>
    </source>
</evidence>
<evidence type="ECO:0000313" key="3">
    <source>
        <dbReference type="EMBL" id="GMN67893.1"/>
    </source>
</evidence>
<dbReference type="Proteomes" id="UP001187192">
    <property type="component" value="Unassembled WGS sequence"/>
</dbReference>
<protein>
    <submittedName>
        <fullName evidence="4">Uncharacterized protein</fullName>
    </submittedName>
</protein>
<dbReference type="EMBL" id="BTGU01000515">
    <property type="protein sequence ID" value="GMN67873.1"/>
    <property type="molecule type" value="Genomic_DNA"/>
</dbReference>
<dbReference type="EMBL" id="BTGU01000518">
    <property type="protein sequence ID" value="GMN67908.1"/>
    <property type="molecule type" value="Genomic_DNA"/>
</dbReference>
<sequence>MSSVIEGYLVRVKTPPDLDTWHLPFEDTWHLGLSPIIYATPKIHSSRGNYDSKFALEPLMDCTTFMRESNKPSFIVMPPVMPMVETMLMSPAESVRSCYRDGTLDRIVDPYLMGKIAFEELQQNLEGNINIGGEALTEMSGDGTKSRRHCSWGDTSGVVFSEINELHARRHDSTAD</sequence>
<gene>
    <name evidence="1" type="ORF">TIFTF001_036931</name>
    <name evidence="2" type="ORF">TIFTF001_036949</name>
    <name evidence="3" type="ORF">TIFTF001_036951</name>
    <name evidence="4" type="ORF">TIFTF001_036967</name>
</gene>
<evidence type="ECO:0000313" key="2">
    <source>
        <dbReference type="EMBL" id="GMN67890.1"/>
    </source>
</evidence>
<comment type="caution">
    <text evidence="4">The sequence shown here is derived from an EMBL/GenBank/DDBJ whole genome shotgun (WGS) entry which is preliminary data.</text>
</comment>
<keyword evidence="5" id="KW-1185">Reference proteome</keyword>
<name>A0AA88J8D1_FICCA</name>
<dbReference type="EMBL" id="BTGU01000517">
    <property type="protein sequence ID" value="GMN67893.1"/>
    <property type="molecule type" value="Genomic_DNA"/>
</dbReference>
<organism evidence="4 5">
    <name type="scientific">Ficus carica</name>
    <name type="common">Common fig</name>
    <dbReference type="NCBI Taxonomy" id="3494"/>
    <lineage>
        <taxon>Eukaryota</taxon>
        <taxon>Viridiplantae</taxon>
        <taxon>Streptophyta</taxon>
        <taxon>Embryophyta</taxon>
        <taxon>Tracheophyta</taxon>
        <taxon>Spermatophyta</taxon>
        <taxon>Magnoliopsida</taxon>
        <taxon>eudicotyledons</taxon>
        <taxon>Gunneridae</taxon>
        <taxon>Pentapetalae</taxon>
        <taxon>rosids</taxon>
        <taxon>fabids</taxon>
        <taxon>Rosales</taxon>
        <taxon>Moraceae</taxon>
        <taxon>Ficeae</taxon>
        <taxon>Ficus</taxon>
    </lineage>
</organism>
<dbReference type="AlphaFoldDB" id="A0AA88J8D1"/>